<name>A0A947GIT2_9CYAN</name>
<accession>A0A947GIT2</accession>
<dbReference type="PANTHER" id="PTHR33678:SF2">
    <property type="match status" value="1"/>
</dbReference>
<evidence type="ECO:0000259" key="2">
    <source>
        <dbReference type="Pfam" id="PF03050"/>
    </source>
</evidence>
<dbReference type="InterPro" id="IPR004291">
    <property type="entry name" value="Transposase_IS66_central"/>
</dbReference>
<protein>
    <submittedName>
        <fullName evidence="3">IS66 family transposase</fullName>
    </submittedName>
</protein>
<dbReference type="AlphaFoldDB" id="A0A947GIT2"/>
<evidence type="ECO:0000313" key="4">
    <source>
        <dbReference type="Proteomes" id="UP000717364"/>
    </source>
</evidence>
<keyword evidence="4" id="KW-1185">Reference proteome</keyword>
<evidence type="ECO:0000256" key="1">
    <source>
        <dbReference type="SAM" id="MobiDB-lite"/>
    </source>
</evidence>
<dbReference type="Pfam" id="PF03050">
    <property type="entry name" value="DDE_Tnp_IS66"/>
    <property type="match status" value="1"/>
</dbReference>
<dbReference type="PANTHER" id="PTHR33678">
    <property type="entry name" value="BLL1576 PROTEIN"/>
    <property type="match status" value="1"/>
</dbReference>
<organism evidence="3 4">
    <name type="scientific">Leptothoe spongobia TAU-MAC 1115</name>
    <dbReference type="NCBI Taxonomy" id="1967444"/>
    <lineage>
        <taxon>Bacteria</taxon>
        <taxon>Bacillati</taxon>
        <taxon>Cyanobacteriota</taxon>
        <taxon>Cyanophyceae</taxon>
        <taxon>Nodosilineales</taxon>
        <taxon>Cymatolegaceae</taxon>
        <taxon>Leptothoe</taxon>
        <taxon>Leptothoe spongobia</taxon>
    </lineage>
</organism>
<feature type="domain" description="Transposase IS66 central" evidence="2">
    <location>
        <begin position="241"/>
        <end position="474"/>
    </location>
</feature>
<feature type="region of interest" description="Disordered" evidence="1">
    <location>
        <begin position="42"/>
        <end position="124"/>
    </location>
</feature>
<reference evidence="3" key="1">
    <citation type="submission" date="2020-11" db="EMBL/GenBank/DDBJ databases">
        <authorList>
            <person name="Konstantinou D."/>
            <person name="Gkelis S."/>
            <person name="Popin R."/>
            <person name="Fewer D."/>
            <person name="Sivonen K."/>
        </authorList>
    </citation>
    <scope>NUCLEOTIDE SEQUENCE</scope>
    <source>
        <strain evidence="3">TAU-MAC 1115</strain>
    </source>
</reference>
<gene>
    <name evidence="3" type="ORF">IXB50_13705</name>
</gene>
<proteinExistence type="predicted"/>
<sequence length="523" mass="58244">MSRLSKDDLSQMSREYFQSLPQERLLEVTANLHELAVEQWERLEQNSSNSSRPPSSDPPYDKPEIIPSEEEGKGGDLDLPVETGDGQEESELAQSSRQSSPEEDSQPSATKRSAGKQPGAQGHWRSTPLQATTIIPHHPETCAACNAPSLVSDSKPYMGYYVLDLTQPVSGLEIGCQLHHYYGGRCSCGHHTKAAPGRGYISSVEGRKRNLELKEQVLVGPWLTTFIASLSVRYRMSRLKIHEFLMDWANTALSVGTIDRCIREAGIACVPVVETLIDELQTAEILHLDETPWYEKGKLRWLWVAISTTTAVFHIGSRKHDELLFLVTSAFVGWLVSDGYGAYRDYQKRQRCLAHLIRKAIALSGAVNAEARALGSWLLKELRGLIHTMASASEETPPTTHPILARIYLACTLHKDAEHAKLKALAREILNDWEAVIAFVQHPQLPPTNNEAERALRHAVIARRISYGTRTTEGSLAYSSLLSVIETCRLRKVNPWSYIAEVITQGRKGLPVSSIPQLQESIC</sequence>
<dbReference type="InterPro" id="IPR052344">
    <property type="entry name" value="Transposase-related"/>
</dbReference>
<dbReference type="RefSeq" id="WP_215609547.1">
    <property type="nucleotide sequence ID" value="NZ_JADOES010000027.1"/>
</dbReference>
<comment type="caution">
    <text evidence="3">The sequence shown here is derived from an EMBL/GenBank/DDBJ whole genome shotgun (WGS) entry which is preliminary data.</text>
</comment>
<feature type="compositionally biased region" description="Basic and acidic residues" evidence="1">
    <location>
        <begin position="59"/>
        <end position="76"/>
    </location>
</feature>
<evidence type="ECO:0000313" key="3">
    <source>
        <dbReference type="EMBL" id="MBT9316480.1"/>
    </source>
</evidence>
<dbReference type="Proteomes" id="UP000717364">
    <property type="component" value="Unassembled WGS sequence"/>
</dbReference>
<reference evidence="3" key="2">
    <citation type="journal article" date="2021" name="Mar. Drugs">
        <title>Genome Reduction and Secondary Metabolism of the Marine Sponge-Associated Cyanobacterium Leptothoe.</title>
        <authorList>
            <person name="Konstantinou D."/>
            <person name="Popin R.V."/>
            <person name="Fewer D.P."/>
            <person name="Sivonen K."/>
            <person name="Gkelis S."/>
        </authorList>
    </citation>
    <scope>NUCLEOTIDE SEQUENCE</scope>
    <source>
        <strain evidence="3">TAU-MAC 1115</strain>
    </source>
</reference>
<dbReference type="EMBL" id="JADOES010000027">
    <property type="protein sequence ID" value="MBT9316480.1"/>
    <property type="molecule type" value="Genomic_DNA"/>
</dbReference>
<dbReference type="NCBIfam" id="NF033517">
    <property type="entry name" value="transpos_IS66"/>
    <property type="match status" value="1"/>
</dbReference>